<evidence type="ECO:0000313" key="11">
    <source>
        <dbReference type="Proteomes" id="UP000515349"/>
    </source>
</evidence>
<dbReference type="InterPro" id="IPR008979">
    <property type="entry name" value="Galactose-bd-like_sf"/>
</dbReference>
<feature type="domain" description="Secretion system C-terminal sorting" evidence="8">
    <location>
        <begin position="567"/>
        <end position="629"/>
    </location>
</feature>
<dbReference type="InterPro" id="IPR034058">
    <property type="entry name" value="TagA/B/C/D_pept_dom"/>
</dbReference>
<keyword evidence="2 6" id="KW-0645">Protease</keyword>
<dbReference type="EMBL" id="JACEUX010000002">
    <property type="protein sequence ID" value="MBA5246842.1"/>
    <property type="molecule type" value="Genomic_DNA"/>
</dbReference>
<protein>
    <submittedName>
        <fullName evidence="10">S8 family serine peptidase</fullName>
    </submittedName>
</protein>
<organism evidence="10 11">
    <name type="scientific">Marnyiella aurantia</name>
    <dbReference type="NCBI Taxonomy" id="2758037"/>
    <lineage>
        <taxon>Bacteria</taxon>
        <taxon>Pseudomonadati</taxon>
        <taxon>Bacteroidota</taxon>
        <taxon>Flavobacteriia</taxon>
        <taxon>Flavobacteriales</taxon>
        <taxon>Weeksellaceae</taxon>
        <taxon>Marnyiella</taxon>
    </lineage>
</organism>
<keyword evidence="5 6" id="KW-0720">Serine protease</keyword>
<evidence type="ECO:0000313" key="12">
    <source>
        <dbReference type="Proteomes" id="UP000539710"/>
    </source>
</evidence>
<name>A0A7D7LSS1_9FLAO</name>
<dbReference type="InterPro" id="IPR026444">
    <property type="entry name" value="Secre_tail"/>
</dbReference>
<dbReference type="Pfam" id="PF00082">
    <property type="entry name" value="Peptidase_S8"/>
    <property type="match status" value="1"/>
</dbReference>
<accession>A0A7D7LSS1</accession>
<keyword evidence="4 6" id="KW-0378">Hydrolase</keyword>
<dbReference type="NCBIfam" id="TIGR04183">
    <property type="entry name" value="Por_Secre_tail"/>
    <property type="match status" value="1"/>
</dbReference>
<dbReference type="CDD" id="cd04842">
    <property type="entry name" value="Peptidases_S8_Kp43_protease"/>
    <property type="match status" value="1"/>
</dbReference>
<comment type="similarity">
    <text evidence="1 6">Belongs to the peptidase S8 family.</text>
</comment>
<dbReference type="PROSITE" id="PS00138">
    <property type="entry name" value="SUBTILASE_SER"/>
    <property type="match status" value="1"/>
</dbReference>
<dbReference type="Pfam" id="PF18962">
    <property type="entry name" value="Por_Secre_tail"/>
    <property type="match status" value="1"/>
</dbReference>
<dbReference type="InterPro" id="IPR023828">
    <property type="entry name" value="Peptidase_S8_Ser-AS"/>
</dbReference>
<dbReference type="EMBL" id="CP059472">
    <property type="protein sequence ID" value="QMS97813.1"/>
    <property type="molecule type" value="Genomic_DNA"/>
</dbReference>
<evidence type="ECO:0000313" key="10">
    <source>
        <dbReference type="EMBL" id="QMS97813.1"/>
    </source>
</evidence>
<dbReference type="GO" id="GO:0004252">
    <property type="term" value="F:serine-type endopeptidase activity"/>
    <property type="evidence" value="ECO:0007669"/>
    <property type="project" value="UniProtKB-UniRule"/>
</dbReference>
<dbReference type="Gene3D" id="3.40.50.200">
    <property type="entry name" value="Peptidase S8/S53 domain"/>
    <property type="match status" value="1"/>
</dbReference>
<feature type="active site" description="Charge relay system" evidence="6">
    <location>
        <position position="158"/>
    </location>
</feature>
<dbReference type="PANTHER" id="PTHR43806">
    <property type="entry name" value="PEPTIDASE S8"/>
    <property type="match status" value="1"/>
</dbReference>
<dbReference type="SUPFAM" id="SSF52743">
    <property type="entry name" value="Subtilisin-like"/>
    <property type="match status" value="1"/>
</dbReference>
<gene>
    <name evidence="10" type="ORF">H1R16_08785</name>
    <name evidence="9" type="ORF">H2507_06655</name>
</gene>
<evidence type="ECO:0000256" key="2">
    <source>
        <dbReference type="ARBA" id="ARBA00022670"/>
    </source>
</evidence>
<dbReference type="GO" id="GO:0006508">
    <property type="term" value="P:proteolysis"/>
    <property type="evidence" value="ECO:0007669"/>
    <property type="project" value="UniProtKB-KW"/>
</dbReference>
<evidence type="ECO:0000313" key="9">
    <source>
        <dbReference type="EMBL" id="MBA5246842.1"/>
    </source>
</evidence>
<dbReference type="PANTHER" id="PTHR43806:SF11">
    <property type="entry name" value="CEREVISIN-RELATED"/>
    <property type="match status" value="1"/>
</dbReference>
<dbReference type="PROSITE" id="PS51892">
    <property type="entry name" value="SUBTILASE"/>
    <property type="match status" value="1"/>
</dbReference>
<reference evidence="9" key="3">
    <citation type="submission" date="2020-07" db="EMBL/GenBank/DDBJ databases">
        <authorList>
            <person name="Yang C."/>
        </authorList>
    </citation>
    <scope>NUCLEOTIDE SEQUENCE</scope>
    <source>
        <strain evidence="9">Cx-624</strain>
    </source>
</reference>
<feature type="active site" description="Charge relay system" evidence="6">
    <location>
        <position position="128"/>
    </location>
</feature>
<dbReference type="InterPro" id="IPR015500">
    <property type="entry name" value="Peptidase_S8_subtilisin-rel"/>
</dbReference>
<dbReference type="KEGG" id="cbau:H1R16_08785"/>
<evidence type="ECO:0000259" key="7">
    <source>
        <dbReference type="Pfam" id="PF00082"/>
    </source>
</evidence>
<dbReference type="InterPro" id="IPR000209">
    <property type="entry name" value="Peptidase_S8/S53_dom"/>
</dbReference>
<keyword evidence="12" id="KW-1185">Reference proteome</keyword>
<dbReference type="SUPFAM" id="SSF49785">
    <property type="entry name" value="Galactose-binding domain-like"/>
    <property type="match status" value="1"/>
</dbReference>
<dbReference type="Proteomes" id="UP000539710">
    <property type="component" value="Unassembled WGS sequence"/>
</dbReference>
<evidence type="ECO:0000256" key="4">
    <source>
        <dbReference type="ARBA" id="ARBA00022801"/>
    </source>
</evidence>
<proteinExistence type="inferred from homology"/>
<dbReference type="RefSeq" id="WP_181886950.1">
    <property type="nucleotide sequence ID" value="NZ_CP059472.1"/>
</dbReference>
<sequence length="637" mass="68836">MKNKALYTLLLMVPLFSFSQTKEEREKIASFSNKEANTVLGKQLHEEEVARKARVEAYLKNNPNVERVFIDAKMNKTEILDVLPNGELIYAKTHNAGAATTARATSLYDGGNLGLNIQGQNMIAGVWDGGSARNSHQEFMVNSASKVTIMDGGTEDDHATHVAGTIAAQGIVSNARGVAFNASINSYDWTADLSEMLTAAANGLLMSNHSYGIGSLGSIWFYGAYDSRARQIDNITFNNPYYLPVVSAGNDRGETTAPGSTQNAAKAGYDLIFGHGNAKNALTVAAVGQVLNYTGASSVPMSSFSSWGPSDDGRIKPEISMKGVNVRSTLDTNDTAYGFMSGTSMASPGVTGVITLLQQYHNQLYASYMKSATTKGLILHTADEAGDFTGPDYQFGWGLINAESAAKVIRDKNLPTNRSVIEELSLGNGTTYTKTITATGSEPLKVSISWTDPAFSGHNTGVVDPSTKYLVNDLDVKVTNAAGTVYYPWKLQGMAAYYDSPTNNSTNDTDVFERVDIENPSGLYTITVTHKGTLSANQNFTLIASSNNLSTLNVNDMQDVNEQIHFYPNPAKDFLYINNSNSVEATVTILDMAGRLVSKQTTRNGKISVSELVNGNYMLIYIDTKGREISHRFVKSS</sequence>
<dbReference type="Proteomes" id="UP000515349">
    <property type="component" value="Chromosome"/>
</dbReference>
<evidence type="ECO:0000259" key="8">
    <source>
        <dbReference type="Pfam" id="PF18962"/>
    </source>
</evidence>
<feature type="domain" description="Peptidase S8/S53" evidence="7">
    <location>
        <begin position="148"/>
        <end position="398"/>
    </location>
</feature>
<dbReference type="PRINTS" id="PR00723">
    <property type="entry name" value="SUBTILISIN"/>
</dbReference>
<evidence type="ECO:0000256" key="5">
    <source>
        <dbReference type="ARBA" id="ARBA00022825"/>
    </source>
</evidence>
<keyword evidence="3" id="KW-0732">Signal</keyword>
<evidence type="ECO:0000256" key="3">
    <source>
        <dbReference type="ARBA" id="ARBA00022729"/>
    </source>
</evidence>
<dbReference type="AlphaFoldDB" id="A0A7D7LSS1"/>
<evidence type="ECO:0000256" key="6">
    <source>
        <dbReference type="PROSITE-ProRule" id="PRU01240"/>
    </source>
</evidence>
<reference evidence="10 11" key="1">
    <citation type="submission" date="2020-07" db="EMBL/GenBank/DDBJ databases">
        <title>Chryseobacterium sp.cx-624.</title>
        <authorList>
            <person name="Yang C."/>
        </authorList>
    </citation>
    <scope>NUCLEOTIDE SEQUENCE [LARGE SCALE GENOMIC DNA]</scope>
    <source>
        <strain evidence="10">Cx-624</strain>
        <strain evidence="11">cx-624</strain>
    </source>
</reference>
<dbReference type="Gene3D" id="2.60.120.380">
    <property type="match status" value="1"/>
</dbReference>
<evidence type="ECO:0000256" key="1">
    <source>
        <dbReference type="ARBA" id="ARBA00011073"/>
    </source>
</evidence>
<feature type="active site" description="Charge relay system" evidence="6">
    <location>
        <position position="344"/>
    </location>
</feature>
<reference evidence="12" key="2">
    <citation type="submission" date="2020-07" db="EMBL/GenBank/DDBJ databases">
        <title>Flavobacterium sp. xlx-214.</title>
        <authorList>
            <person name="Yang C."/>
        </authorList>
    </citation>
    <scope>NUCLEOTIDE SEQUENCE [LARGE SCALE GENOMIC DNA]</scope>
    <source>
        <strain evidence="12">CX-624</strain>
    </source>
</reference>
<dbReference type="InterPro" id="IPR036852">
    <property type="entry name" value="Peptidase_S8/S53_dom_sf"/>
</dbReference>
<dbReference type="InterPro" id="IPR050131">
    <property type="entry name" value="Peptidase_S8_subtilisin-like"/>
</dbReference>